<gene>
    <name evidence="1" type="ORF">SAMN06893096_11068</name>
</gene>
<reference evidence="2" key="1">
    <citation type="submission" date="2017-06" db="EMBL/GenBank/DDBJ databases">
        <authorList>
            <person name="Varghese N."/>
            <person name="Submissions S."/>
        </authorList>
    </citation>
    <scope>NUCLEOTIDE SEQUENCE [LARGE SCALE GENOMIC DNA]</scope>
    <source>
        <strain evidence="2">DSM 46839</strain>
    </source>
</reference>
<accession>A0A239ID36</accession>
<dbReference type="SUPFAM" id="SSF55874">
    <property type="entry name" value="ATPase domain of HSP90 chaperone/DNA topoisomerase II/histidine kinase"/>
    <property type="match status" value="1"/>
</dbReference>
<evidence type="ECO:0000313" key="1">
    <source>
        <dbReference type="EMBL" id="SNS90334.1"/>
    </source>
</evidence>
<dbReference type="Proteomes" id="UP000198373">
    <property type="component" value="Unassembled WGS sequence"/>
</dbReference>
<proteinExistence type="predicted"/>
<evidence type="ECO:0000313" key="2">
    <source>
        <dbReference type="Proteomes" id="UP000198373"/>
    </source>
</evidence>
<organism evidence="1 2">
    <name type="scientific">Geodermatophilus pulveris</name>
    <dbReference type="NCBI Taxonomy" id="1564159"/>
    <lineage>
        <taxon>Bacteria</taxon>
        <taxon>Bacillati</taxon>
        <taxon>Actinomycetota</taxon>
        <taxon>Actinomycetes</taxon>
        <taxon>Geodermatophilales</taxon>
        <taxon>Geodermatophilaceae</taxon>
        <taxon>Geodermatophilus</taxon>
    </lineage>
</organism>
<dbReference type="NCBIfam" id="NF047352">
    <property type="entry name" value="P_loop_sacsin"/>
    <property type="match status" value="1"/>
</dbReference>
<protein>
    <recommendedName>
        <fullName evidence="3">Molecular chaperone Hsp90</fullName>
    </recommendedName>
</protein>
<name>A0A239ID36_9ACTN</name>
<keyword evidence="2" id="KW-1185">Reference proteome</keyword>
<dbReference type="RefSeq" id="WP_245821352.1">
    <property type="nucleotide sequence ID" value="NZ_FZOO01000010.1"/>
</dbReference>
<sequence>MSADPFDTAGLRRRVLAAWADSPARFREDANAEEDLVRGGYRDRLLVELAQNAADAAVRAGVPGRLRLELAADGAGGEVLRAANTGAPLDAAGVQGLATLRASAKRDEPATVGRFGVGFAAVLAVTDSPEVRSTTGGIAFDAGRTRAAVTGTGTLAAEVARRDGAVPVLRLPWPADGAPPEGSATEVVLPLRPGARAAVRAALEELDPGLLLALPGLAGIDVVLDGTVRSLAVRYRDAAAELTDGDRTTTWRLARRDGVLPAGLLADRPVEERDRRAWTLTWAVPLDDDGRPVPLPLPQRVHAPTPSDEPLGLPARLVAPFPLGPDRRHVLPGPVTDALVAEAAAGYTDLLAGLAPDARVLAFVPRVGLAGAELDAALGTAALDRLRATAWLPAAGQDAGRQLPGSAAVLAEPTAGRVAALTGVLPGLLPADWSARGHLPALAALGVRRIGTAEAVEAVRGVTRPAAWWARLYAALDGADREELAALPVPLADGRTAHGPAGVLLPDAGLPVARLGPLGLRLADPDAVAPAAARRLLERLGARPATATAVLADPDVRAAVEGSLDAADEAWDTGGDPAAFAGAVLALVAAAGTAPGQVPWLAELALPDAAGGWAPAGELVLPGSRFAAVLADGALGTLDPALDADPGVLRAVGVLDGFALVTAEDPDDLDVDGAPDWADAVLDRLPTGAPPPAWPPLTAVRDLELVADWPAALPLLAGLPPRAWADVALGGVAVPGYLRWWLGTHPVLGGRRPDRLRHRDAAELRGLYDPADADPALLDLLRPPASLADVLADVDTALDLLDRLGDPRRTVPPAVLRTVHARLAAALDGVDVDPPDRVRVAPDRVVPAGAAVVLDAPWLQPLVGAAIVPAGGAPGPVADLLDLPLAGETVRARVESRPARTLRWADVPGAELAAARLGVASLAGEVAVHEPLRAGGRPVPWWPGHGGPDAVDGTPAALGRALAWRAGAWPLRQALAEAFASPDRAAALAAEDAVAP</sequence>
<dbReference type="AlphaFoldDB" id="A0A239ID36"/>
<evidence type="ECO:0008006" key="3">
    <source>
        <dbReference type="Google" id="ProtNLM"/>
    </source>
</evidence>
<dbReference type="EMBL" id="FZOO01000010">
    <property type="protein sequence ID" value="SNS90334.1"/>
    <property type="molecule type" value="Genomic_DNA"/>
</dbReference>
<dbReference type="InterPro" id="IPR036890">
    <property type="entry name" value="HATPase_C_sf"/>
</dbReference>